<evidence type="ECO:0000313" key="8">
    <source>
        <dbReference type="Proteomes" id="UP001156903"/>
    </source>
</evidence>
<dbReference type="InterPro" id="IPR036376">
    <property type="entry name" value="RuBisCO_lsu_C_sf"/>
</dbReference>
<dbReference type="RefSeq" id="WP_284309609.1">
    <property type="nucleotide sequence ID" value="NZ_BSPB01000118.1"/>
</dbReference>
<dbReference type="Gene3D" id="3.20.20.110">
    <property type="entry name" value="Ribulose bisphosphate carboxylase, large subunit, C-terminal domain"/>
    <property type="match status" value="1"/>
</dbReference>
<dbReference type="SUPFAM" id="SSF54966">
    <property type="entry name" value="RuBisCO, large subunit, small (N-terminal) domain"/>
    <property type="match status" value="1"/>
</dbReference>
<name>A0ABQ6CFF9_9BURK</name>
<feature type="domain" description="Ribulose bisphosphate carboxylase large subunit ferrodoxin-like N-terminal" evidence="6">
    <location>
        <begin position="16"/>
        <end position="122"/>
    </location>
</feature>
<evidence type="ECO:0000256" key="3">
    <source>
        <dbReference type="ARBA" id="ARBA00022842"/>
    </source>
</evidence>
<evidence type="ECO:0000259" key="5">
    <source>
        <dbReference type="Pfam" id="PF00016"/>
    </source>
</evidence>
<dbReference type="EMBL" id="BSPB01000118">
    <property type="protein sequence ID" value="GLS16962.1"/>
    <property type="molecule type" value="Genomic_DNA"/>
</dbReference>
<dbReference type="PANTHER" id="PTHR42704:SF17">
    <property type="entry name" value="RIBULOSE BISPHOSPHATE CARBOXYLASE LARGE CHAIN"/>
    <property type="match status" value="1"/>
</dbReference>
<comment type="cofactor">
    <cofactor evidence="1">
        <name>Mg(2+)</name>
        <dbReference type="ChEBI" id="CHEBI:18420"/>
    </cofactor>
</comment>
<keyword evidence="3" id="KW-0460">Magnesium</keyword>
<dbReference type="PANTHER" id="PTHR42704">
    <property type="entry name" value="RIBULOSE BISPHOSPHATE CARBOXYLASE"/>
    <property type="match status" value="1"/>
</dbReference>
<organism evidence="7 8">
    <name type="scientific">Hydrogenophaga electricum</name>
    <dbReference type="NCBI Taxonomy" id="1230953"/>
    <lineage>
        <taxon>Bacteria</taxon>
        <taxon>Pseudomonadati</taxon>
        <taxon>Pseudomonadota</taxon>
        <taxon>Betaproteobacteria</taxon>
        <taxon>Burkholderiales</taxon>
        <taxon>Comamonadaceae</taxon>
        <taxon>Hydrogenophaga</taxon>
    </lineage>
</organism>
<sequence length="414" mass="44799">MSERIHATYWLETPLAPQRAAEIIAGEQSSGTFLALANETDALKARSGARIERLEMLDVVGAPSLPGRYADQARFSRCLLELSWSVDNMGVSLPNVLATVAGNLFELQGVSGLRVLELRLPRVFAETYPGPAFGIAGTRRLAGVPQGPLIGTIIKPSVGLDAAQTAQEVRQLIDGGIDFIKDDELQADGPHCPFDERVRAVMREVEAGADRLGRRAMVAFNLTGELDEMKRRHDLVQSLGGTCVMVSLNSVGLVGLRELRRHSALPIHAHRNGWGYLSRHPALGWDYRAWHKLWRLAGADHLHVNGLSNKFSERDETVAEAARAVLEPLWPETPMPVMPVFSSGQTGLVAAATYAVTRSQDLIFAAGGGIFGHPDGVAAGVTALRQAWDAAVQGVPISVHAETRPALQRALGFW</sequence>
<reference evidence="8" key="1">
    <citation type="journal article" date="2019" name="Int. J. Syst. Evol. Microbiol.">
        <title>The Global Catalogue of Microorganisms (GCM) 10K type strain sequencing project: providing services to taxonomists for standard genome sequencing and annotation.</title>
        <authorList>
            <consortium name="The Broad Institute Genomics Platform"/>
            <consortium name="The Broad Institute Genome Sequencing Center for Infectious Disease"/>
            <person name="Wu L."/>
            <person name="Ma J."/>
        </authorList>
    </citation>
    <scope>NUCLEOTIDE SEQUENCE [LARGE SCALE GENOMIC DNA]</scope>
    <source>
        <strain evidence="8">NBRC 109341</strain>
    </source>
</reference>
<feature type="domain" description="Ribulose bisphosphate carboxylase large subunit C-terminal" evidence="5">
    <location>
        <begin position="134"/>
        <end position="414"/>
    </location>
</feature>
<dbReference type="InterPro" id="IPR000685">
    <property type="entry name" value="RuBisCO_lsu_C"/>
</dbReference>
<dbReference type="Pfam" id="PF00016">
    <property type="entry name" value="RuBisCO_large"/>
    <property type="match status" value="1"/>
</dbReference>
<gene>
    <name evidence="7" type="ORF">GCM10007935_44170</name>
</gene>
<comment type="similarity">
    <text evidence="4">Belongs to the RuBisCO large chain family.</text>
</comment>
<protein>
    <submittedName>
        <fullName evidence="7">Ribulose-1,5-bisphosphate carboxylase/oxygenase large subunit</fullName>
    </submittedName>
</protein>
<dbReference type="SUPFAM" id="SSF51649">
    <property type="entry name" value="RuBisCo, C-terminal domain"/>
    <property type="match status" value="1"/>
</dbReference>
<evidence type="ECO:0000256" key="1">
    <source>
        <dbReference type="ARBA" id="ARBA00001946"/>
    </source>
</evidence>
<evidence type="ECO:0000256" key="2">
    <source>
        <dbReference type="ARBA" id="ARBA00022723"/>
    </source>
</evidence>
<dbReference type="InterPro" id="IPR017443">
    <property type="entry name" value="RuBisCO_lsu_fd_N"/>
</dbReference>
<accession>A0ABQ6CFF9</accession>
<keyword evidence="8" id="KW-1185">Reference proteome</keyword>
<evidence type="ECO:0000256" key="4">
    <source>
        <dbReference type="RuleBase" id="RU003834"/>
    </source>
</evidence>
<dbReference type="SFLD" id="SFLDG00301">
    <property type="entry name" value="RuBisCO-like_proteins"/>
    <property type="match status" value="1"/>
</dbReference>
<evidence type="ECO:0000259" key="6">
    <source>
        <dbReference type="Pfam" id="PF02788"/>
    </source>
</evidence>
<proteinExistence type="inferred from homology"/>
<dbReference type="Gene3D" id="3.30.70.150">
    <property type="entry name" value="RuBisCO large subunit, N-terminal domain"/>
    <property type="match status" value="1"/>
</dbReference>
<keyword evidence="2" id="KW-0479">Metal-binding</keyword>
<dbReference type="PROSITE" id="PS00157">
    <property type="entry name" value="RUBISCO_LARGE"/>
    <property type="match status" value="1"/>
</dbReference>
<dbReference type="InterPro" id="IPR033966">
    <property type="entry name" value="RuBisCO"/>
</dbReference>
<dbReference type="SFLD" id="SFLDS00014">
    <property type="entry name" value="RuBisCO"/>
    <property type="match status" value="1"/>
</dbReference>
<comment type="caution">
    <text evidence="7">The sequence shown here is derived from an EMBL/GenBank/DDBJ whole genome shotgun (WGS) entry which is preliminary data.</text>
</comment>
<dbReference type="CDD" id="cd08207">
    <property type="entry name" value="RLP_NonPhot"/>
    <property type="match status" value="1"/>
</dbReference>
<dbReference type="Proteomes" id="UP001156903">
    <property type="component" value="Unassembled WGS sequence"/>
</dbReference>
<dbReference type="Pfam" id="PF02788">
    <property type="entry name" value="RuBisCO_large_N"/>
    <property type="match status" value="1"/>
</dbReference>
<dbReference type="InterPro" id="IPR020878">
    <property type="entry name" value="RuBisCo_large_chain_AS"/>
</dbReference>
<dbReference type="InterPro" id="IPR036422">
    <property type="entry name" value="RuBisCO_lsu_N_sf"/>
</dbReference>
<evidence type="ECO:0000313" key="7">
    <source>
        <dbReference type="EMBL" id="GLS16962.1"/>
    </source>
</evidence>